<gene>
    <name evidence="1" type="ORF">Tci_045553</name>
</gene>
<accession>A0A6L2MMN9</accession>
<organism evidence="1">
    <name type="scientific">Tanacetum cinerariifolium</name>
    <name type="common">Dalmatian daisy</name>
    <name type="synonym">Chrysanthemum cinerariifolium</name>
    <dbReference type="NCBI Taxonomy" id="118510"/>
    <lineage>
        <taxon>Eukaryota</taxon>
        <taxon>Viridiplantae</taxon>
        <taxon>Streptophyta</taxon>
        <taxon>Embryophyta</taxon>
        <taxon>Tracheophyta</taxon>
        <taxon>Spermatophyta</taxon>
        <taxon>Magnoliopsida</taxon>
        <taxon>eudicotyledons</taxon>
        <taxon>Gunneridae</taxon>
        <taxon>Pentapetalae</taxon>
        <taxon>asterids</taxon>
        <taxon>campanulids</taxon>
        <taxon>Asterales</taxon>
        <taxon>Asteraceae</taxon>
        <taxon>Asteroideae</taxon>
        <taxon>Anthemideae</taxon>
        <taxon>Anthemidinae</taxon>
        <taxon>Tanacetum</taxon>
    </lineage>
</organism>
<comment type="caution">
    <text evidence="1">The sequence shown here is derived from an EMBL/GenBank/DDBJ whole genome shotgun (WGS) entry which is preliminary data.</text>
</comment>
<dbReference type="AlphaFoldDB" id="A0A6L2MMN9"/>
<name>A0A6L2MMN9_TANCI</name>
<reference evidence="1" key="1">
    <citation type="journal article" date="2019" name="Sci. Rep.">
        <title>Draft genome of Tanacetum cinerariifolium, the natural source of mosquito coil.</title>
        <authorList>
            <person name="Yamashiro T."/>
            <person name="Shiraishi A."/>
            <person name="Satake H."/>
            <person name="Nakayama K."/>
        </authorList>
    </citation>
    <scope>NUCLEOTIDE SEQUENCE</scope>
</reference>
<proteinExistence type="predicted"/>
<evidence type="ECO:0000313" key="1">
    <source>
        <dbReference type="EMBL" id="GEU73575.1"/>
    </source>
</evidence>
<sequence length="131" mass="15480">MSNSKGSVNKGEIEESLKILKRKFETMKGYEGDERIMFKFILRGFAKSKIWDKIKEPLSPKLNKHEYSICCENTTHMMNALKEARMKSREMLLSIHHSLKMLLDIISKMNRKLEDEKIKRNDKGKEKVNEF</sequence>
<dbReference type="EMBL" id="BKCJ010006717">
    <property type="protein sequence ID" value="GEU73575.1"/>
    <property type="molecule type" value="Genomic_DNA"/>
</dbReference>
<protein>
    <submittedName>
        <fullName evidence="1">Uncharacterized protein</fullName>
    </submittedName>
</protein>